<dbReference type="SUPFAM" id="SSF69786">
    <property type="entry name" value="YggU-like"/>
    <property type="match status" value="1"/>
</dbReference>
<proteinExistence type="inferred from homology"/>
<dbReference type="EMBL" id="BAABKE010000003">
    <property type="protein sequence ID" value="GAA5098120.1"/>
    <property type="molecule type" value="Genomic_DNA"/>
</dbReference>
<dbReference type="Gene3D" id="3.30.1200.10">
    <property type="entry name" value="YggU-like"/>
    <property type="match status" value="1"/>
</dbReference>
<organism evidence="3 4">
    <name type="scientific">Wohlfahrtiimonas larvae</name>
    <dbReference type="NCBI Taxonomy" id="1157986"/>
    <lineage>
        <taxon>Bacteria</taxon>
        <taxon>Pseudomonadati</taxon>
        <taxon>Pseudomonadota</taxon>
        <taxon>Gammaproteobacteria</taxon>
        <taxon>Cardiobacteriales</taxon>
        <taxon>Ignatzschineriaceae</taxon>
        <taxon>Wohlfahrtiimonas</taxon>
    </lineage>
</organism>
<dbReference type="HAMAP" id="MF_00634">
    <property type="entry name" value="UPF0235"/>
    <property type="match status" value="1"/>
</dbReference>
<dbReference type="NCBIfam" id="TIGR00251">
    <property type="entry name" value="DUF167 family protein"/>
    <property type="match status" value="1"/>
</dbReference>
<dbReference type="PANTHER" id="PTHR13420">
    <property type="entry name" value="UPF0235 PROTEIN C15ORF40"/>
    <property type="match status" value="1"/>
</dbReference>
<dbReference type="Pfam" id="PF02594">
    <property type="entry name" value="DUF167"/>
    <property type="match status" value="1"/>
</dbReference>
<dbReference type="RefSeq" id="WP_077925164.1">
    <property type="nucleotide sequence ID" value="NZ_BAABKE010000003.1"/>
</dbReference>
<comment type="similarity">
    <text evidence="1 2">Belongs to the UPF0235 family.</text>
</comment>
<gene>
    <name evidence="3" type="primary">yggU</name>
    <name evidence="3" type="ORF">GCM10023338_10230</name>
</gene>
<evidence type="ECO:0000256" key="2">
    <source>
        <dbReference type="HAMAP-Rule" id="MF_00634"/>
    </source>
</evidence>
<dbReference type="PANTHER" id="PTHR13420:SF7">
    <property type="entry name" value="UPF0235 PROTEIN C15ORF40"/>
    <property type="match status" value="1"/>
</dbReference>
<keyword evidence="4" id="KW-1185">Reference proteome</keyword>
<name>A0ABP9MQJ2_9GAMM</name>
<reference evidence="4" key="1">
    <citation type="journal article" date="2019" name="Int. J. Syst. Evol. Microbiol.">
        <title>The Global Catalogue of Microorganisms (GCM) 10K type strain sequencing project: providing services to taxonomists for standard genome sequencing and annotation.</title>
        <authorList>
            <consortium name="The Broad Institute Genomics Platform"/>
            <consortium name="The Broad Institute Genome Sequencing Center for Infectious Disease"/>
            <person name="Wu L."/>
            <person name="Ma J."/>
        </authorList>
    </citation>
    <scope>NUCLEOTIDE SEQUENCE [LARGE SCALE GENOMIC DNA]</scope>
    <source>
        <strain evidence="4">JCM 18424</strain>
    </source>
</reference>
<evidence type="ECO:0000256" key="1">
    <source>
        <dbReference type="ARBA" id="ARBA00010364"/>
    </source>
</evidence>
<sequence>MANSAYYFEGNDLILNVRVTTRASKNEIQEIGEENIKVRINTPPVDGKANQYLKKFLGKEFGVAPSRIVIESGELSRDKRFRLSSPTKFPEGFHVE</sequence>
<dbReference type="SMART" id="SM01152">
    <property type="entry name" value="DUF167"/>
    <property type="match status" value="1"/>
</dbReference>
<evidence type="ECO:0000313" key="4">
    <source>
        <dbReference type="Proteomes" id="UP001500631"/>
    </source>
</evidence>
<comment type="caution">
    <text evidence="3">The sequence shown here is derived from an EMBL/GenBank/DDBJ whole genome shotgun (WGS) entry which is preliminary data.</text>
</comment>
<protein>
    <recommendedName>
        <fullName evidence="2">UPF0235 protein GCM10023338_10230</fullName>
    </recommendedName>
</protein>
<dbReference type="Proteomes" id="UP001500631">
    <property type="component" value="Unassembled WGS sequence"/>
</dbReference>
<dbReference type="InterPro" id="IPR036591">
    <property type="entry name" value="YggU-like_sf"/>
</dbReference>
<accession>A0ABP9MQJ2</accession>
<evidence type="ECO:0000313" key="3">
    <source>
        <dbReference type="EMBL" id="GAA5098120.1"/>
    </source>
</evidence>
<dbReference type="InterPro" id="IPR003746">
    <property type="entry name" value="DUF167"/>
</dbReference>